<dbReference type="PANTHER" id="PTHR11820:SF90">
    <property type="entry name" value="FLUTATHIONE S-TRANSFERASE"/>
    <property type="match status" value="1"/>
</dbReference>
<gene>
    <name evidence="3" type="ORF">AYR66_00895</name>
</gene>
<feature type="domain" description="Fumarylacetoacetase-like C-terminal" evidence="2">
    <location>
        <begin position="27"/>
        <end position="231"/>
    </location>
</feature>
<dbReference type="RefSeq" id="WP_088710327.1">
    <property type="nucleotide sequence ID" value="NZ_LSTO01000003.1"/>
</dbReference>
<dbReference type="PANTHER" id="PTHR11820">
    <property type="entry name" value="ACYLPYRUVASE"/>
    <property type="match status" value="1"/>
</dbReference>
<organism evidence="3 4">
    <name type="scientific">Noviherbaspirillum denitrificans</name>
    <dbReference type="NCBI Taxonomy" id="1968433"/>
    <lineage>
        <taxon>Bacteria</taxon>
        <taxon>Pseudomonadati</taxon>
        <taxon>Pseudomonadota</taxon>
        <taxon>Betaproteobacteria</taxon>
        <taxon>Burkholderiales</taxon>
        <taxon>Oxalobacteraceae</taxon>
        <taxon>Noviherbaspirillum</taxon>
    </lineage>
</organism>
<dbReference type="EMBL" id="LSTO01000003">
    <property type="protein sequence ID" value="OWW18600.1"/>
    <property type="molecule type" value="Genomic_DNA"/>
</dbReference>
<evidence type="ECO:0000313" key="4">
    <source>
        <dbReference type="Proteomes" id="UP000197535"/>
    </source>
</evidence>
<dbReference type="OrthoDB" id="8582489at2"/>
<dbReference type="SUPFAM" id="SSF56529">
    <property type="entry name" value="FAH"/>
    <property type="match status" value="1"/>
</dbReference>
<evidence type="ECO:0000313" key="3">
    <source>
        <dbReference type="EMBL" id="OWW18600.1"/>
    </source>
</evidence>
<evidence type="ECO:0000259" key="2">
    <source>
        <dbReference type="Pfam" id="PF01557"/>
    </source>
</evidence>
<keyword evidence="4" id="KW-1185">Reference proteome</keyword>
<dbReference type="InterPro" id="IPR011234">
    <property type="entry name" value="Fumarylacetoacetase-like_C"/>
</dbReference>
<sequence>MQFAIPQPPVATVPVAGSDAVFPVHRIYCVGRNYVEHAKEMGATGREAPFFFMKPADAVLPVQHGAVGEMPYPPMTADLHHEIELVVAIGKGGKNIAAADALQHVWGYAVGLDMTRRDLQGEAKKLGRPWCTGKGFDFSAPIAPLHPVSETGHYAKGEIKLDVNGASRQKSDVEKLIWNVAETIEHLSKYYELRPGDLIFTGTPEGVAAVKQGDLLEGAIAGLGELKVRVV</sequence>
<proteinExistence type="predicted"/>
<keyword evidence="1" id="KW-0479">Metal-binding</keyword>
<keyword evidence="3" id="KW-0413">Isomerase</keyword>
<dbReference type="Gene3D" id="3.90.850.10">
    <property type="entry name" value="Fumarylacetoacetase-like, C-terminal domain"/>
    <property type="match status" value="1"/>
</dbReference>
<accession>A0A254T7H9</accession>
<dbReference type="GO" id="GO:0046872">
    <property type="term" value="F:metal ion binding"/>
    <property type="evidence" value="ECO:0007669"/>
    <property type="project" value="UniProtKB-KW"/>
</dbReference>
<dbReference type="InterPro" id="IPR036663">
    <property type="entry name" value="Fumarylacetoacetase_C_sf"/>
</dbReference>
<dbReference type="GO" id="GO:0016853">
    <property type="term" value="F:isomerase activity"/>
    <property type="evidence" value="ECO:0007669"/>
    <property type="project" value="UniProtKB-KW"/>
</dbReference>
<dbReference type="Proteomes" id="UP000197535">
    <property type="component" value="Unassembled WGS sequence"/>
</dbReference>
<evidence type="ECO:0000256" key="1">
    <source>
        <dbReference type="ARBA" id="ARBA00022723"/>
    </source>
</evidence>
<comment type="caution">
    <text evidence="3">The sequence shown here is derived from an EMBL/GenBank/DDBJ whole genome shotgun (WGS) entry which is preliminary data.</text>
</comment>
<name>A0A254T7H9_9BURK</name>
<dbReference type="Pfam" id="PF01557">
    <property type="entry name" value="FAA_hydrolase"/>
    <property type="match status" value="1"/>
</dbReference>
<reference evidence="3 4" key="1">
    <citation type="submission" date="2016-02" db="EMBL/GenBank/DDBJ databases">
        <authorList>
            <person name="Wen L."/>
            <person name="He K."/>
            <person name="Yang H."/>
        </authorList>
    </citation>
    <scope>NUCLEOTIDE SEQUENCE [LARGE SCALE GENOMIC DNA]</scope>
    <source>
        <strain evidence="3 4">TSA40</strain>
    </source>
</reference>
<dbReference type="AlphaFoldDB" id="A0A254T7H9"/>
<protein>
    <submittedName>
        <fullName evidence="3">5-carboxymethyl-2-hydroxymuconate isomerase</fullName>
    </submittedName>
</protein>
<dbReference type="GO" id="GO:0018773">
    <property type="term" value="F:acetylpyruvate hydrolase activity"/>
    <property type="evidence" value="ECO:0007669"/>
    <property type="project" value="TreeGrafter"/>
</dbReference>